<dbReference type="AlphaFoldDB" id="A0A7S0I5H1"/>
<name>A0A7S0I5H1_9EUKA</name>
<dbReference type="EMBL" id="HBEP01037290">
    <property type="protein sequence ID" value="CAD8511471.1"/>
    <property type="molecule type" value="Transcribed_RNA"/>
</dbReference>
<protein>
    <submittedName>
        <fullName evidence="1">Uncharacterized protein</fullName>
    </submittedName>
</protein>
<organism evidence="1">
    <name type="scientific">Phaeocystis antarctica</name>
    <dbReference type="NCBI Taxonomy" id="33657"/>
    <lineage>
        <taxon>Eukaryota</taxon>
        <taxon>Haptista</taxon>
        <taxon>Haptophyta</taxon>
        <taxon>Prymnesiophyceae</taxon>
        <taxon>Phaeocystales</taxon>
        <taxon>Phaeocystaceae</taxon>
        <taxon>Phaeocystis</taxon>
    </lineage>
</organism>
<gene>
    <name evidence="1" type="ORF">PANT1444_LOCUS21128</name>
</gene>
<accession>A0A7S0I5H1</accession>
<reference evidence="1" key="1">
    <citation type="submission" date="2021-01" db="EMBL/GenBank/DDBJ databases">
        <authorList>
            <person name="Corre E."/>
            <person name="Pelletier E."/>
            <person name="Niang G."/>
            <person name="Scheremetjew M."/>
            <person name="Finn R."/>
            <person name="Kale V."/>
            <person name="Holt S."/>
            <person name="Cochrane G."/>
            <person name="Meng A."/>
            <person name="Brown T."/>
            <person name="Cohen L."/>
        </authorList>
    </citation>
    <scope>NUCLEOTIDE SEQUENCE</scope>
    <source>
        <strain evidence="1">CCMP1374</strain>
    </source>
</reference>
<proteinExistence type="predicted"/>
<sequence length="106" mass="11986">MADSENSFFGLKVPDGTDRRELYKSQYRGIWTYKMSAGELDESFRTAVTGDGPDGGWTIKNDERVKYVGKLEVAKGEDTTLKVTMEDYPEAGMSALKYYTIQSYTK</sequence>
<evidence type="ECO:0000313" key="1">
    <source>
        <dbReference type="EMBL" id="CAD8511471.1"/>
    </source>
</evidence>